<reference evidence="2" key="1">
    <citation type="submission" date="2023-10" db="EMBL/GenBank/DDBJ databases">
        <authorList>
            <person name="Chen Y."/>
            <person name="Shah S."/>
            <person name="Dougan E. K."/>
            <person name="Thang M."/>
            <person name="Chan C."/>
        </authorList>
    </citation>
    <scope>NUCLEOTIDE SEQUENCE [LARGE SCALE GENOMIC DNA]</scope>
</reference>
<feature type="non-terminal residue" evidence="2">
    <location>
        <position position="120"/>
    </location>
</feature>
<dbReference type="EMBL" id="CAUYUJ010000587">
    <property type="protein sequence ID" value="CAK0791462.1"/>
    <property type="molecule type" value="Genomic_DNA"/>
</dbReference>
<feature type="transmembrane region" description="Helical" evidence="1">
    <location>
        <begin position="61"/>
        <end position="82"/>
    </location>
</feature>
<sequence length="120" mass="13503">GSAEQLKHKHAQLLNLSLKRTQRHHSGICAFTFQGTTALYCIVGSFFRTDEADCLALRADIMVFVSAQLIGLAVKFHMVVTASKKQSRVSRNAFGAEVQLPTERHLAYAVMKVREWLDRK</sequence>
<evidence type="ECO:0000256" key="1">
    <source>
        <dbReference type="SAM" id="Phobius"/>
    </source>
</evidence>
<keyword evidence="1" id="KW-0812">Transmembrane</keyword>
<evidence type="ECO:0000313" key="2">
    <source>
        <dbReference type="EMBL" id="CAK0791462.1"/>
    </source>
</evidence>
<feature type="transmembrane region" description="Helical" evidence="1">
    <location>
        <begin position="28"/>
        <end position="49"/>
    </location>
</feature>
<keyword evidence="3" id="KW-1185">Reference proteome</keyword>
<accession>A0ABN9PIQ9</accession>
<dbReference type="Proteomes" id="UP001189429">
    <property type="component" value="Unassembled WGS sequence"/>
</dbReference>
<keyword evidence="1" id="KW-1133">Transmembrane helix</keyword>
<feature type="non-terminal residue" evidence="2">
    <location>
        <position position="1"/>
    </location>
</feature>
<evidence type="ECO:0000313" key="3">
    <source>
        <dbReference type="Proteomes" id="UP001189429"/>
    </source>
</evidence>
<name>A0ABN9PIQ9_9DINO</name>
<organism evidence="2 3">
    <name type="scientific">Prorocentrum cordatum</name>
    <dbReference type="NCBI Taxonomy" id="2364126"/>
    <lineage>
        <taxon>Eukaryota</taxon>
        <taxon>Sar</taxon>
        <taxon>Alveolata</taxon>
        <taxon>Dinophyceae</taxon>
        <taxon>Prorocentrales</taxon>
        <taxon>Prorocentraceae</taxon>
        <taxon>Prorocentrum</taxon>
    </lineage>
</organism>
<gene>
    <name evidence="2" type="ORF">PCOR1329_LOCUS2344</name>
</gene>
<comment type="caution">
    <text evidence="2">The sequence shown here is derived from an EMBL/GenBank/DDBJ whole genome shotgun (WGS) entry which is preliminary data.</text>
</comment>
<proteinExistence type="predicted"/>
<keyword evidence="1" id="KW-0472">Membrane</keyword>
<protein>
    <submittedName>
        <fullName evidence="2">Uncharacterized protein</fullName>
    </submittedName>
</protein>